<feature type="region of interest" description="Disordered" evidence="1">
    <location>
        <begin position="1"/>
        <end position="100"/>
    </location>
</feature>
<feature type="compositionally biased region" description="Basic residues" evidence="1">
    <location>
        <begin position="29"/>
        <end position="40"/>
    </location>
</feature>
<feature type="compositionally biased region" description="Polar residues" evidence="1">
    <location>
        <begin position="62"/>
        <end position="71"/>
    </location>
</feature>
<dbReference type="HOGENOM" id="CLU_2306160_0_0_1"/>
<name>A0A0D1Z2Y4_9EURO</name>
<evidence type="ECO:0000313" key="3">
    <source>
        <dbReference type="Proteomes" id="UP000053599"/>
    </source>
</evidence>
<evidence type="ECO:0000313" key="2">
    <source>
        <dbReference type="EMBL" id="KIV81253.1"/>
    </source>
</evidence>
<proteinExistence type="predicted"/>
<organism evidence="2 3">
    <name type="scientific">Exophiala sideris</name>
    <dbReference type="NCBI Taxonomy" id="1016849"/>
    <lineage>
        <taxon>Eukaryota</taxon>
        <taxon>Fungi</taxon>
        <taxon>Dikarya</taxon>
        <taxon>Ascomycota</taxon>
        <taxon>Pezizomycotina</taxon>
        <taxon>Eurotiomycetes</taxon>
        <taxon>Chaetothyriomycetidae</taxon>
        <taxon>Chaetothyriales</taxon>
        <taxon>Herpotrichiellaceae</taxon>
        <taxon>Exophiala</taxon>
    </lineage>
</organism>
<evidence type="ECO:0000256" key="1">
    <source>
        <dbReference type="SAM" id="MobiDB-lite"/>
    </source>
</evidence>
<feature type="compositionally biased region" description="Basic and acidic residues" evidence="1">
    <location>
        <begin position="9"/>
        <end position="28"/>
    </location>
</feature>
<gene>
    <name evidence="2" type="ORF">PV11_03453</name>
</gene>
<dbReference type="Proteomes" id="UP000053599">
    <property type="component" value="Unassembled WGS sequence"/>
</dbReference>
<reference evidence="2 3" key="1">
    <citation type="submission" date="2015-01" db="EMBL/GenBank/DDBJ databases">
        <title>The Genome Sequence of Exophiala sideris CBS121828.</title>
        <authorList>
            <consortium name="The Broad Institute Genomics Platform"/>
            <person name="Cuomo C."/>
            <person name="de Hoog S."/>
            <person name="Gorbushina A."/>
            <person name="Stielow B."/>
            <person name="Teixiera M."/>
            <person name="Abouelleil A."/>
            <person name="Chapman S.B."/>
            <person name="Priest M."/>
            <person name="Young S.K."/>
            <person name="Wortman J."/>
            <person name="Nusbaum C."/>
            <person name="Birren B."/>
        </authorList>
    </citation>
    <scope>NUCLEOTIDE SEQUENCE [LARGE SCALE GENOMIC DNA]</scope>
    <source>
        <strain evidence="2 3">CBS 121828</strain>
    </source>
</reference>
<accession>A0A0D1Z2Y4</accession>
<dbReference type="OrthoDB" id="10468222at2759"/>
<sequence>MAHQSEPNTEPRVRQTQDDGAARPERRKSLLHNKGFLRKRSSSDSAQQHGSDLNPEEREGQSAESQSSSKHNLWKFLPHFGKANREHEVSTPGGNPQDTT</sequence>
<dbReference type="AlphaFoldDB" id="A0A0D1Z2Y4"/>
<dbReference type="EMBL" id="KN846952">
    <property type="protein sequence ID" value="KIV81253.1"/>
    <property type="molecule type" value="Genomic_DNA"/>
</dbReference>
<protein>
    <submittedName>
        <fullName evidence="2">Uncharacterized protein</fullName>
    </submittedName>
</protein>